<proteinExistence type="predicted"/>
<gene>
    <name evidence="2" type="ORF">CcrSwift_gp323</name>
</gene>
<evidence type="ECO:0000256" key="1">
    <source>
        <dbReference type="SAM" id="MobiDB-lite"/>
    </source>
</evidence>
<dbReference type="RefSeq" id="YP_006990056.1">
    <property type="nucleotide sequence ID" value="NC_019411.1"/>
</dbReference>
<name>K4JU14_9CAUD</name>
<feature type="region of interest" description="Disordered" evidence="1">
    <location>
        <begin position="1"/>
        <end position="22"/>
    </location>
</feature>
<reference evidence="2 3" key="1">
    <citation type="journal article" date="2012" name="BMC Genomics">
        <title>The Caulobacter crescentus phage phiCbK: genomics of a canonical phage.</title>
        <authorList>
            <person name="Gill J.J."/>
            <person name="Berry J.D."/>
            <person name="Russell W.K."/>
            <person name="Lessor L."/>
            <person name="Escobar Garcia D.A."/>
            <person name="Hernandez D."/>
            <person name="Kane A."/>
            <person name="Keene J."/>
            <person name="Maddox M."/>
            <person name="Martin R."/>
            <person name="Mohan S."/>
            <person name="Thorn A.M."/>
            <person name="Russell D.H."/>
            <person name="Young R."/>
        </authorList>
    </citation>
    <scope>NUCLEOTIDE SEQUENCE [LARGE SCALE GENOMIC DNA]</scope>
</reference>
<dbReference type="KEGG" id="vg:13996858"/>
<evidence type="ECO:0000313" key="2">
    <source>
        <dbReference type="EMBL" id="AFU88641.1"/>
    </source>
</evidence>
<dbReference type="EMBL" id="JX100809">
    <property type="protein sequence ID" value="AFU88641.1"/>
    <property type="molecule type" value="Genomic_DNA"/>
</dbReference>
<keyword evidence="3" id="KW-1185">Reference proteome</keyword>
<organism evidence="2 3">
    <name type="scientific">Caulobacter phage CcrSwift</name>
    <dbReference type="NCBI Taxonomy" id="2927984"/>
    <lineage>
        <taxon>Viruses</taxon>
        <taxon>Duplodnaviria</taxon>
        <taxon>Heunggongvirae</taxon>
        <taxon>Uroviricota</taxon>
        <taxon>Caudoviricetes</taxon>
        <taxon>Jeanschmidtviridae</taxon>
        <taxon>Shapirovirus</taxon>
        <taxon>Shapirovirus swift</taxon>
    </lineage>
</organism>
<accession>K4JU14</accession>
<dbReference type="Proteomes" id="UP000000460">
    <property type="component" value="Segment"/>
</dbReference>
<dbReference type="GeneID" id="13996858"/>
<sequence>MAPKKPDLSTRSGAARHSAERDKALDAAVSAFHEAVRMYTGLTAQANLNKVRPAIVEEYRFGAIAAFEALLDNMKTASDALVILNAVRGASPPDKPKRTEL</sequence>
<evidence type="ECO:0000313" key="3">
    <source>
        <dbReference type="Proteomes" id="UP000000460"/>
    </source>
</evidence>
<protein>
    <submittedName>
        <fullName evidence="2">Uncharacterized protein</fullName>
    </submittedName>
</protein>